<evidence type="ECO:0000313" key="1">
    <source>
        <dbReference type="Proteomes" id="UP000887574"/>
    </source>
</evidence>
<organism evidence="1 2">
    <name type="scientific">Ditylenchus dipsaci</name>
    <dbReference type="NCBI Taxonomy" id="166011"/>
    <lineage>
        <taxon>Eukaryota</taxon>
        <taxon>Metazoa</taxon>
        <taxon>Ecdysozoa</taxon>
        <taxon>Nematoda</taxon>
        <taxon>Chromadorea</taxon>
        <taxon>Rhabditida</taxon>
        <taxon>Tylenchina</taxon>
        <taxon>Tylenchomorpha</taxon>
        <taxon>Sphaerularioidea</taxon>
        <taxon>Anguinidae</taxon>
        <taxon>Anguininae</taxon>
        <taxon>Ditylenchus</taxon>
    </lineage>
</organism>
<dbReference type="Proteomes" id="UP000887574">
    <property type="component" value="Unplaced"/>
</dbReference>
<protein>
    <submittedName>
        <fullName evidence="2">Uncharacterized protein</fullName>
    </submittedName>
</protein>
<dbReference type="WBParaSite" id="jg684">
    <property type="protein sequence ID" value="jg684"/>
    <property type="gene ID" value="jg684"/>
</dbReference>
<sequence length="117" mass="13223">MANPLEMSKMGGQGPLGFKSDKTSFVSFSSGGYGKSRRTVHQARLQPFLQQKAISTALHHISDDEEPTDKRRKEQQILTNTLLHNIMSGRRDEDQSESIEKSVKEVELIKVLLIWVV</sequence>
<evidence type="ECO:0000313" key="2">
    <source>
        <dbReference type="WBParaSite" id="jg684"/>
    </source>
</evidence>
<name>A0A915EHU8_9BILA</name>
<proteinExistence type="predicted"/>
<accession>A0A915EHU8</accession>
<dbReference type="AlphaFoldDB" id="A0A915EHU8"/>
<reference evidence="2" key="1">
    <citation type="submission" date="2022-11" db="UniProtKB">
        <authorList>
            <consortium name="WormBaseParasite"/>
        </authorList>
    </citation>
    <scope>IDENTIFICATION</scope>
</reference>
<keyword evidence="1" id="KW-1185">Reference proteome</keyword>